<evidence type="ECO:0000256" key="1">
    <source>
        <dbReference type="ARBA" id="ARBA00006795"/>
    </source>
</evidence>
<keyword evidence="5" id="KW-1185">Reference proteome</keyword>
<dbReference type="PANTHER" id="PTHR12072">
    <property type="entry name" value="CWF19, CELL CYCLE CONTROL PROTEIN"/>
    <property type="match status" value="1"/>
</dbReference>
<dbReference type="InterPro" id="IPR006768">
    <property type="entry name" value="Cwf19-like_C_dom-1"/>
</dbReference>
<dbReference type="PANTHER" id="PTHR12072:SF4">
    <property type="entry name" value="CWF19-LIKE PROTEIN 1"/>
    <property type="match status" value="1"/>
</dbReference>
<sequence>MAQAKILACGDVNGRFDLLLKRIKNVNAANGPFEFVVCVGEFFGPNAEENEKISSGAIEFPIPVYILGPCCPSTLYLILPGPCCPSTSKFYPEKPSDMTSNVTYLGKSGTLSTASGFTIAYLSGVPAGPSGCNSFEFDADTVDNLTGPALASTSFVGVDILLTSVWPAQVARHSTNQPTRQITGSEEISRLATILKPRYHFVGMGVHYERDPYRNHEILQESAQHVTRFVSLAPVGNKEKQKWMYAFGSKPLKTMTREELVMQPPMTSEFPYKDLLSKAYAKKQQEVATQGGAQFFYDMDAPMTAYAKKQQEVATQGGAQFFYDMDAPMTAEEEAERQHGRKRHHSGGDAPPEKRAPSAPCWFCLSNKDVEKELIVSVGVHCYLAMPKGPLTDDHLMVLTVGHIQSLVAASAEVREELEQFRDALTLFFDARGKSLVLFERNFKTGHLQVQAVGVPKESMRSLRSAFLTGAQAKGFELTALEKGQEVWDLVNEGCPYFNVRLPDGSQLFTRSMRNFPLQFGREVLASKPLLDCEEKVDWRDCELPKAQQAALVKKLAEGFKKFKTFGDSDDEDSD</sequence>
<protein>
    <submittedName>
        <fullName evidence="6">CWF19-like protein 1</fullName>
    </submittedName>
</protein>
<dbReference type="GO" id="GO:0061632">
    <property type="term" value="F:RNA lariat debranching enzyme activator activity"/>
    <property type="evidence" value="ECO:0007669"/>
    <property type="project" value="TreeGrafter"/>
</dbReference>
<feature type="region of interest" description="Disordered" evidence="2">
    <location>
        <begin position="332"/>
        <end position="356"/>
    </location>
</feature>
<evidence type="ECO:0000313" key="5">
    <source>
        <dbReference type="Proteomes" id="UP000095287"/>
    </source>
</evidence>
<dbReference type="Pfam" id="PF04677">
    <property type="entry name" value="CwfJ_C_1"/>
    <property type="match status" value="1"/>
</dbReference>
<dbReference type="InterPro" id="IPR006767">
    <property type="entry name" value="Cwf19-like_C_dom-2"/>
</dbReference>
<dbReference type="GO" id="GO:0071014">
    <property type="term" value="C:post-mRNA release spliceosomal complex"/>
    <property type="evidence" value="ECO:0007669"/>
    <property type="project" value="TreeGrafter"/>
</dbReference>
<dbReference type="Pfam" id="PF04676">
    <property type="entry name" value="CwfJ_C_2"/>
    <property type="match status" value="1"/>
</dbReference>
<dbReference type="AlphaFoldDB" id="A0A1I7Y2H0"/>
<evidence type="ECO:0000259" key="3">
    <source>
        <dbReference type="Pfam" id="PF04676"/>
    </source>
</evidence>
<evidence type="ECO:0000256" key="2">
    <source>
        <dbReference type="SAM" id="MobiDB-lite"/>
    </source>
</evidence>
<dbReference type="Proteomes" id="UP000095287">
    <property type="component" value="Unplaced"/>
</dbReference>
<name>A0A1I7Y2H0_9BILA</name>
<dbReference type="WBParaSite" id="L893_g11989.t2">
    <property type="protein sequence ID" value="L893_g11989.t2"/>
    <property type="gene ID" value="L893_g11989"/>
</dbReference>
<reference evidence="6" key="1">
    <citation type="submission" date="2016-11" db="UniProtKB">
        <authorList>
            <consortium name="WormBaseParasite"/>
        </authorList>
    </citation>
    <scope>IDENTIFICATION</scope>
</reference>
<feature type="domain" description="Cwf19-like C-terminal" evidence="4">
    <location>
        <begin position="355"/>
        <end position="467"/>
    </location>
</feature>
<comment type="similarity">
    <text evidence="1">Belongs to the CWF19 family.</text>
</comment>
<organism evidence="5 6">
    <name type="scientific">Steinernema glaseri</name>
    <dbReference type="NCBI Taxonomy" id="37863"/>
    <lineage>
        <taxon>Eukaryota</taxon>
        <taxon>Metazoa</taxon>
        <taxon>Ecdysozoa</taxon>
        <taxon>Nematoda</taxon>
        <taxon>Chromadorea</taxon>
        <taxon>Rhabditida</taxon>
        <taxon>Tylenchina</taxon>
        <taxon>Panagrolaimomorpha</taxon>
        <taxon>Strongyloidoidea</taxon>
        <taxon>Steinernematidae</taxon>
        <taxon>Steinernema</taxon>
    </lineage>
</organism>
<evidence type="ECO:0000313" key="6">
    <source>
        <dbReference type="WBParaSite" id="L893_g11989.t2"/>
    </source>
</evidence>
<accession>A0A1I7Y2H0</accession>
<dbReference type="CDD" id="cd07380">
    <property type="entry name" value="MPP_CWF19_N"/>
    <property type="match status" value="1"/>
</dbReference>
<dbReference type="InterPro" id="IPR040194">
    <property type="entry name" value="Cwf19-like"/>
</dbReference>
<dbReference type="SUPFAM" id="SSF54197">
    <property type="entry name" value="HIT-like"/>
    <property type="match status" value="1"/>
</dbReference>
<dbReference type="InterPro" id="IPR036265">
    <property type="entry name" value="HIT-like_sf"/>
</dbReference>
<dbReference type="GO" id="GO:0000398">
    <property type="term" value="P:mRNA splicing, via spliceosome"/>
    <property type="evidence" value="ECO:0007669"/>
    <property type="project" value="TreeGrafter"/>
</dbReference>
<proteinExistence type="inferred from homology"/>
<evidence type="ECO:0000259" key="4">
    <source>
        <dbReference type="Pfam" id="PF04677"/>
    </source>
</evidence>
<feature type="domain" description="Cwf19-like protein C-terminal" evidence="3">
    <location>
        <begin position="480"/>
        <end position="563"/>
    </location>
</feature>